<comment type="caution">
    <text evidence="1">The sequence shown here is derived from an EMBL/GenBank/DDBJ whole genome shotgun (WGS) entry which is preliminary data.</text>
</comment>
<evidence type="ECO:0000313" key="1">
    <source>
        <dbReference type="EMBL" id="RRT84401.1"/>
    </source>
</evidence>
<organism evidence="1 2">
    <name type="scientific">Ensete ventricosum</name>
    <name type="common">Abyssinian banana</name>
    <name type="synonym">Musa ensete</name>
    <dbReference type="NCBI Taxonomy" id="4639"/>
    <lineage>
        <taxon>Eukaryota</taxon>
        <taxon>Viridiplantae</taxon>
        <taxon>Streptophyta</taxon>
        <taxon>Embryophyta</taxon>
        <taxon>Tracheophyta</taxon>
        <taxon>Spermatophyta</taxon>
        <taxon>Magnoliopsida</taxon>
        <taxon>Liliopsida</taxon>
        <taxon>Zingiberales</taxon>
        <taxon>Musaceae</taxon>
        <taxon>Ensete</taxon>
    </lineage>
</organism>
<accession>A0A427B7F6</accession>
<proteinExistence type="predicted"/>
<dbReference type="EMBL" id="AMZH03000311">
    <property type="protein sequence ID" value="RRT84401.1"/>
    <property type="molecule type" value="Genomic_DNA"/>
</dbReference>
<evidence type="ECO:0000313" key="2">
    <source>
        <dbReference type="Proteomes" id="UP000287651"/>
    </source>
</evidence>
<dbReference type="Gene3D" id="1.20.1260.140">
    <property type="entry name" value="Alternative oxidase"/>
    <property type="match status" value="1"/>
</dbReference>
<dbReference type="PROSITE" id="PS51257">
    <property type="entry name" value="PROKAR_LIPOPROTEIN"/>
    <property type="match status" value="1"/>
</dbReference>
<reference evidence="1 2" key="1">
    <citation type="journal article" date="2014" name="Agronomy (Basel)">
        <title>A Draft Genome Sequence for Ensete ventricosum, the Drought-Tolerant Tree Against Hunger.</title>
        <authorList>
            <person name="Harrison J."/>
            <person name="Moore K.A."/>
            <person name="Paszkiewicz K."/>
            <person name="Jones T."/>
            <person name="Grant M."/>
            <person name="Ambacheew D."/>
            <person name="Muzemil S."/>
            <person name="Studholme D.J."/>
        </authorList>
    </citation>
    <scope>NUCLEOTIDE SEQUENCE [LARGE SCALE GENOMIC DNA]</scope>
</reference>
<dbReference type="Proteomes" id="UP000287651">
    <property type="component" value="Unassembled WGS sequence"/>
</dbReference>
<dbReference type="AlphaFoldDB" id="A0A427B7F6"/>
<protein>
    <submittedName>
        <fullName evidence="1">Uncharacterized protein</fullName>
    </submittedName>
</protein>
<sequence length="262" mass="29358">MQRDIDDKALFGFISSLFVSCDPLFLKSGKRCGKRSCEAKLDLEVLHSIPTKEEEKGGSGFLGRLSRWKPMAAAALSSPSFFASAPRPKIPRSVPPATASPFLASPLYGSGSASVRYCRGSFSRYLSLSFLWGKRLCCLYRRLHQVKATTLQETDEKVTVEESFPVKTREAGTSLSAGEASVVAPWNVKLEQTINIFLTVNHFSECVERHAYSTYDKFIKLHEVFSIYSFDAEELKKLPAPEAAINYYMNEDLYLFGKFLET</sequence>
<gene>
    <name evidence="1" type="ORF">B296_00014706</name>
</gene>
<name>A0A427B7F6_ENSVE</name>
<dbReference type="InterPro" id="IPR038659">
    <property type="entry name" value="AOX_sf"/>
</dbReference>